<dbReference type="SUPFAM" id="SSF52172">
    <property type="entry name" value="CheY-like"/>
    <property type="match status" value="1"/>
</dbReference>
<feature type="modified residue" description="4-aspartylphosphate" evidence="1">
    <location>
        <position position="55"/>
    </location>
</feature>
<dbReference type="EMBL" id="WACR01000002">
    <property type="protein sequence ID" value="KAB1065521.1"/>
    <property type="molecule type" value="Genomic_DNA"/>
</dbReference>
<dbReference type="GO" id="GO:0000156">
    <property type="term" value="F:phosphorelay response regulator activity"/>
    <property type="evidence" value="ECO:0007669"/>
    <property type="project" value="InterPro"/>
</dbReference>
<name>A0A6N6MAR1_9FLAO</name>
<dbReference type="Gene3D" id="3.40.50.2300">
    <property type="match status" value="1"/>
</dbReference>
<comment type="caution">
    <text evidence="4">The sequence shown here is derived from an EMBL/GenBank/DDBJ whole genome shotgun (WGS) entry which is preliminary data.</text>
</comment>
<dbReference type="Pfam" id="PF04397">
    <property type="entry name" value="LytTR"/>
    <property type="match status" value="1"/>
</dbReference>
<evidence type="ECO:0000313" key="4">
    <source>
        <dbReference type="EMBL" id="KAB1065521.1"/>
    </source>
</evidence>
<dbReference type="OrthoDB" id="2962330at2"/>
<keyword evidence="1" id="KW-0597">Phosphoprotein</keyword>
<keyword evidence="5" id="KW-1185">Reference proteome</keyword>
<dbReference type="InterPro" id="IPR046947">
    <property type="entry name" value="LytR-like"/>
</dbReference>
<dbReference type="Pfam" id="PF00072">
    <property type="entry name" value="Response_reg"/>
    <property type="match status" value="1"/>
</dbReference>
<dbReference type="PANTHER" id="PTHR37299:SF1">
    <property type="entry name" value="STAGE 0 SPORULATION PROTEIN A HOMOLOG"/>
    <property type="match status" value="1"/>
</dbReference>
<feature type="domain" description="HTH LytTR-type" evidence="3">
    <location>
        <begin position="149"/>
        <end position="249"/>
    </location>
</feature>
<evidence type="ECO:0000313" key="5">
    <source>
        <dbReference type="Proteomes" id="UP000435357"/>
    </source>
</evidence>
<evidence type="ECO:0000259" key="3">
    <source>
        <dbReference type="PROSITE" id="PS50930"/>
    </source>
</evidence>
<organism evidence="4 5">
    <name type="scientific">Salibacter halophilus</name>
    <dbReference type="NCBI Taxonomy" id="1803916"/>
    <lineage>
        <taxon>Bacteria</taxon>
        <taxon>Pseudomonadati</taxon>
        <taxon>Bacteroidota</taxon>
        <taxon>Flavobacteriia</taxon>
        <taxon>Flavobacteriales</taxon>
        <taxon>Salibacteraceae</taxon>
        <taxon>Salibacter</taxon>
    </lineage>
</organism>
<dbReference type="SMART" id="SM00850">
    <property type="entry name" value="LytTR"/>
    <property type="match status" value="1"/>
</dbReference>
<evidence type="ECO:0000259" key="2">
    <source>
        <dbReference type="PROSITE" id="PS50110"/>
    </source>
</evidence>
<dbReference type="Proteomes" id="UP000435357">
    <property type="component" value="Unassembled WGS sequence"/>
</dbReference>
<dbReference type="InterPro" id="IPR001789">
    <property type="entry name" value="Sig_transdc_resp-reg_receiver"/>
</dbReference>
<accession>A0A6N6MAR1</accession>
<dbReference type="PANTHER" id="PTHR37299">
    <property type="entry name" value="TRANSCRIPTIONAL REGULATOR-RELATED"/>
    <property type="match status" value="1"/>
</dbReference>
<dbReference type="PROSITE" id="PS50110">
    <property type="entry name" value="RESPONSE_REGULATORY"/>
    <property type="match status" value="1"/>
</dbReference>
<dbReference type="InterPro" id="IPR007492">
    <property type="entry name" value="LytTR_DNA-bd_dom"/>
</dbReference>
<dbReference type="InterPro" id="IPR011006">
    <property type="entry name" value="CheY-like_superfamily"/>
</dbReference>
<protein>
    <submittedName>
        <fullName evidence="4">Response regulator transcription factor</fullName>
    </submittedName>
</protein>
<sequence length="251" mass="28363">MQNVRLLIVEDDLLQSEKIENMAEDLGYEVVQVINNASEAINVINAVQPDVLVMDINLDDELDGIEIVKKAKPETDFALIYVTSLADYQTLERSQATDPDSYLIKPVSEPQFKSAVELAVSKRGQNLKLMSENGSDQKHNFGGVLNETIFVKVGDSLKKIPFSDILYFQASKDKYCDIATVEKSITARITLSELSELLPEKNFMRIHRSTVINLEHLEYVNKDHAILGENIKVPVGRTYKRDLYSRMRIVG</sequence>
<reference evidence="4 5" key="1">
    <citation type="submission" date="2019-09" db="EMBL/GenBank/DDBJ databases">
        <title>Genomes of Cryomorphaceae.</title>
        <authorList>
            <person name="Bowman J.P."/>
        </authorList>
    </citation>
    <scope>NUCLEOTIDE SEQUENCE [LARGE SCALE GENOMIC DNA]</scope>
    <source>
        <strain evidence="4 5">KCTC 52047</strain>
    </source>
</reference>
<dbReference type="Gene3D" id="2.40.50.1020">
    <property type="entry name" value="LytTr DNA-binding domain"/>
    <property type="match status" value="1"/>
</dbReference>
<dbReference type="RefSeq" id="WP_151166345.1">
    <property type="nucleotide sequence ID" value="NZ_WACR01000002.1"/>
</dbReference>
<evidence type="ECO:0000256" key="1">
    <source>
        <dbReference type="PROSITE-ProRule" id="PRU00169"/>
    </source>
</evidence>
<dbReference type="AlphaFoldDB" id="A0A6N6MAR1"/>
<dbReference type="PROSITE" id="PS50930">
    <property type="entry name" value="HTH_LYTTR"/>
    <property type="match status" value="1"/>
</dbReference>
<feature type="domain" description="Response regulatory" evidence="2">
    <location>
        <begin position="5"/>
        <end position="120"/>
    </location>
</feature>
<gene>
    <name evidence="4" type="ORF">F3059_02385</name>
</gene>
<dbReference type="SMART" id="SM00448">
    <property type="entry name" value="REC"/>
    <property type="match status" value="1"/>
</dbReference>
<proteinExistence type="predicted"/>
<dbReference type="GO" id="GO:0003677">
    <property type="term" value="F:DNA binding"/>
    <property type="evidence" value="ECO:0007669"/>
    <property type="project" value="InterPro"/>
</dbReference>